<feature type="region of interest" description="Disordered" evidence="1">
    <location>
        <begin position="1"/>
        <end position="24"/>
    </location>
</feature>
<sequence>MPAMTSSAAEEHAEATAEEPATEGERNDWLELFCDLVVVAAVAVLTEGPGRVADGRLRCA</sequence>
<dbReference type="HOGENOM" id="CLU_2940282_0_0_11"/>
<gene>
    <name evidence="2" type="ORF">BN10_140014</name>
</gene>
<dbReference type="STRING" id="1193181.BN10_140014"/>
<evidence type="ECO:0000313" key="3">
    <source>
        <dbReference type="Proteomes" id="UP000013167"/>
    </source>
</evidence>
<comment type="caution">
    <text evidence="2">The sequence shown here is derived from an EMBL/GenBank/DDBJ whole genome shotgun (WGS) entry which is preliminary data.</text>
</comment>
<dbReference type="Proteomes" id="UP000013167">
    <property type="component" value="Unassembled WGS sequence"/>
</dbReference>
<evidence type="ECO:0000313" key="2">
    <source>
        <dbReference type="EMBL" id="CCH69202.1"/>
    </source>
</evidence>
<reference evidence="2 3" key="1">
    <citation type="journal article" date="2013" name="ISME J.">
        <title>A metabolic model for members of the genus Tetrasphaera involved in enhanced biological phosphorus removal.</title>
        <authorList>
            <person name="Kristiansen R."/>
            <person name="Nguyen H.T.T."/>
            <person name="Saunders A.M."/>
            <person name="Nielsen J.L."/>
            <person name="Wimmer R."/>
            <person name="Le V.Q."/>
            <person name="McIlroy S.J."/>
            <person name="Petrovski S."/>
            <person name="Seviour R.J."/>
            <person name="Calteau A."/>
            <person name="Nielsen K.L."/>
            <person name="Nielsen P.H."/>
        </authorList>
    </citation>
    <scope>NUCLEOTIDE SEQUENCE [LARGE SCALE GENOMIC DNA]</scope>
    <source>
        <strain evidence="2 3">Lp2</strain>
    </source>
</reference>
<name>N0DYA8_9MICO</name>
<evidence type="ECO:0000256" key="1">
    <source>
        <dbReference type="SAM" id="MobiDB-lite"/>
    </source>
</evidence>
<proteinExistence type="predicted"/>
<dbReference type="EMBL" id="CAIZ01000046">
    <property type="protein sequence ID" value="CCH69202.1"/>
    <property type="molecule type" value="Genomic_DNA"/>
</dbReference>
<protein>
    <submittedName>
        <fullName evidence="2">Uncharacterized protein</fullName>
    </submittedName>
</protein>
<organism evidence="2 3">
    <name type="scientific">Phycicoccus elongatus Lp2</name>
    <dbReference type="NCBI Taxonomy" id="1193181"/>
    <lineage>
        <taxon>Bacteria</taxon>
        <taxon>Bacillati</taxon>
        <taxon>Actinomycetota</taxon>
        <taxon>Actinomycetes</taxon>
        <taxon>Micrococcales</taxon>
        <taxon>Intrasporangiaceae</taxon>
        <taxon>Phycicoccus</taxon>
    </lineage>
</organism>
<accession>N0DYA8</accession>
<dbReference type="AlphaFoldDB" id="N0DYA8"/>
<keyword evidence="3" id="KW-1185">Reference proteome</keyword>